<dbReference type="SUPFAM" id="SSF52047">
    <property type="entry name" value="RNI-like"/>
    <property type="match status" value="1"/>
</dbReference>
<protein>
    <recommendedName>
        <fullName evidence="3">Leucine-rich repeat domain-containing protein</fullName>
    </recommendedName>
</protein>
<gene>
    <name evidence="1" type="ORF">Megvenef_01733</name>
</gene>
<dbReference type="EMBL" id="JARJFB010000247">
    <property type="protein sequence ID" value="MEA0971746.1"/>
    <property type="molecule type" value="Genomic_DNA"/>
</dbReference>
<dbReference type="InterPro" id="IPR032675">
    <property type="entry name" value="LRR_dom_sf"/>
</dbReference>
<evidence type="ECO:0000313" key="1">
    <source>
        <dbReference type="EMBL" id="MEA0971746.1"/>
    </source>
</evidence>
<accession>A0ABU5NEX8</accession>
<evidence type="ECO:0008006" key="3">
    <source>
        <dbReference type="Google" id="ProtNLM"/>
    </source>
</evidence>
<name>A0ABU5NEX8_9RICK</name>
<sequence>MLSEIIKYNSTLQSLNIRHLTTLSINSIFQALPVNNSLESLTLEGIKTLSDISSLFASICSNTSLKSLYIHRCNVKDQDLNFIETNSSLKTLSLDEGSNGDGFTFQGLEIMRKWLIQNSTLDTLKFRLNNNVDQKTVLSFIQDANNLLELDITVENYPTTDIYDGNNILELIPLTSSLCYLHLTHIISPGSTASTAYNTRIGSEILSFIHTEDLALYEKIYFAKRLAISPKALDFYREKKDAKTEDVDAISKLASFVAKGLSI</sequence>
<comment type="caution">
    <text evidence="1">The sequence shown here is derived from an EMBL/GenBank/DDBJ whole genome shotgun (WGS) entry which is preliminary data.</text>
</comment>
<keyword evidence="2" id="KW-1185">Reference proteome</keyword>
<dbReference type="Proteomes" id="UP001291687">
    <property type="component" value="Unassembled WGS sequence"/>
</dbReference>
<reference evidence="1 2" key="1">
    <citation type="submission" date="2023-03" db="EMBL/GenBank/DDBJ databases">
        <title>Host association and intracellularity evolved multiple times independently in the Rickettsiales.</title>
        <authorList>
            <person name="Castelli M."/>
            <person name="Nardi T."/>
            <person name="Gammuto L."/>
            <person name="Bellinzona G."/>
            <person name="Sabaneyeva E."/>
            <person name="Potekhin A."/>
            <person name="Serra V."/>
            <person name="Petroni G."/>
            <person name="Sassera D."/>
        </authorList>
    </citation>
    <scope>NUCLEOTIDE SEQUENCE [LARGE SCALE GENOMIC DNA]</scope>
    <source>
        <strain evidence="1 2">Sr 2-6</strain>
    </source>
</reference>
<proteinExistence type="predicted"/>
<dbReference type="Gene3D" id="3.80.10.10">
    <property type="entry name" value="Ribonuclease Inhibitor"/>
    <property type="match status" value="1"/>
</dbReference>
<organism evidence="1 2">
    <name type="scientific">Candidatus Megaera venefica</name>
    <dbReference type="NCBI Taxonomy" id="2055910"/>
    <lineage>
        <taxon>Bacteria</taxon>
        <taxon>Pseudomonadati</taxon>
        <taxon>Pseudomonadota</taxon>
        <taxon>Alphaproteobacteria</taxon>
        <taxon>Rickettsiales</taxon>
        <taxon>Rickettsiaceae</taxon>
        <taxon>Candidatus Megaera</taxon>
    </lineage>
</organism>
<evidence type="ECO:0000313" key="2">
    <source>
        <dbReference type="Proteomes" id="UP001291687"/>
    </source>
</evidence>